<sequence length="536" mass="59025">MSTTSEKAESGYTEHHHSHHHNNDDDNTNDNAYNEGPPPPSTGHHMSITRYLATRIPTLKPPMDRIENPFTVLAMLSFKQWMYFLVAFLGWTWDAFDFFSVSLTVRQLAAQFDKTTAQITWGITLVLMLRSVGAIIFGLLSDRYGRKWPFIANLVLFIILELGTGFTYSYASFLGVRALYGIAMGGLYGNAAATALEDCPPRAKGIISGMLQQGYAFGYLLATAFARGLVDTTSAGWRPLYWFGAGVPVLIIAFRLCLGETDTFLERQRVRAANANIGATFIAEGRVALKRHWLLLIYLVLLMAGFNFMSHGSQDLYPTLLENEYEFSPDAVTVTQVVANLGAMAGGTTVGYLSQMLGRRFSIVYISVVGGALLYPYSFVSTEKVAAAAFFEQFCVQGAWGVIPIHLMELSPPGYRTFVVGTSYQLGNLVSSASSTIEATIGERFPLTPIHEKDGTIVPRYAYGKVICIFMGCVYAYVILLTILGPEWKGRPLDVGHDEDFKEATMGREGGAGRMRHVDDAERGHSGSDEEKGGKE</sequence>
<keyword evidence="8" id="KW-0813">Transport</keyword>
<evidence type="ECO:0000256" key="5">
    <source>
        <dbReference type="SAM" id="MobiDB-lite"/>
    </source>
</evidence>
<dbReference type="AlphaFoldDB" id="A0A6A6PI34"/>
<evidence type="ECO:0000256" key="1">
    <source>
        <dbReference type="ARBA" id="ARBA00004141"/>
    </source>
</evidence>
<name>A0A6A6PI34_9PEZI</name>
<dbReference type="GO" id="GO:0015355">
    <property type="term" value="F:secondary active monocarboxylate transmembrane transporter activity"/>
    <property type="evidence" value="ECO:0007669"/>
    <property type="project" value="TreeGrafter"/>
</dbReference>
<keyword evidence="4 6" id="KW-0472">Membrane</keyword>
<organism evidence="8 9">
    <name type="scientific">Neohortaea acidophila</name>
    <dbReference type="NCBI Taxonomy" id="245834"/>
    <lineage>
        <taxon>Eukaryota</taxon>
        <taxon>Fungi</taxon>
        <taxon>Dikarya</taxon>
        <taxon>Ascomycota</taxon>
        <taxon>Pezizomycotina</taxon>
        <taxon>Dothideomycetes</taxon>
        <taxon>Dothideomycetidae</taxon>
        <taxon>Mycosphaerellales</taxon>
        <taxon>Teratosphaeriaceae</taxon>
        <taxon>Neohortaea</taxon>
    </lineage>
</organism>
<feature type="transmembrane region" description="Helical" evidence="6">
    <location>
        <begin position="331"/>
        <end position="354"/>
    </location>
</feature>
<feature type="transmembrane region" description="Helical" evidence="6">
    <location>
        <begin position="208"/>
        <end position="228"/>
    </location>
</feature>
<dbReference type="Proteomes" id="UP000799767">
    <property type="component" value="Unassembled WGS sequence"/>
</dbReference>
<gene>
    <name evidence="8" type="ORF">BDY17DRAFT_303780</name>
</gene>
<feature type="region of interest" description="Disordered" evidence="5">
    <location>
        <begin position="1"/>
        <end position="44"/>
    </location>
</feature>
<dbReference type="GO" id="GO:0005886">
    <property type="term" value="C:plasma membrane"/>
    <property type="evidence" value="ECO:0007669"/>
    <property type="project" value="TreeGrafter"/>
</dbReference>
<feature type="transmembrane region" description="Helical" evidence="6">
    <location>
        <begin position="81"/>
        <end position="99"/>
    </location>
</feature>
<dbReference type="PANTHER" id="PTHR23508">
    <property type="entry name" value="CARBOXYLIC ACID TRANSPORTER PROTEIN HOMOLOG"/>
    <property type="match status" value="1"/>
</dbReference>
<dbReference type="CDD" id="cd17316">
    <property type="entry name" value="MFS_SV2_like"/>
    <property type="match status" value="1"/>
</dbReference>
<dbReference type="RefSeq" id="XP_033585961.1">
    <property type="nucleotide sequence ID" value="XM_033734635.1"/>
</dbReference>
<evidence type="ECO:0000259" key="7">
    <source>
        <dbReference type="PROSITE" id="PS50850"/>
    </source>
</evidence>
<feature type="transmembrane region" description="Helical" evidence="6">
    <location>
        <begin position="240"/>
        <end position="258"/>
    </location>
</feature>
<feature type="transmembrane region" description="Helical" evidence="6">
    <location>
        <begin position="119"/>
        <end position="139"/>
    </location>
</feature>
<feature type="region of interest" description="Disordered" evidence="5">
    <location>
        <begin position="501"/>
        <end position="536"/>
    </location>
</feature>
<keyword evidence="2 6" id="KW-0812">Transmembrane</keyword>
<dbReference type="FunFam" id="1.20.1250.20:FF:000276">
    <property type="entry name" value="Sugar transporter family protein"/>
    <property type="match status" value="1"/>
</dbReference>
<dbReference type="Pfam" id="PF00083">
    <property type="entry name" value="Sugar_tr"/>
    <property type="match status" value="1"/>
</dbReference>
<dbReference type="InterPro" id="IPR005828">
    <property type="entry name" value="MFS_sugar_transport-like"/>
</dbReference>
<feature type="compositionally biased region" description="Basic and acidic residues" evidence="5">
    <location>
        <begin position="516"/>
        <end position="536"/>
    </location>
</feature>
<keyword evidence="9" id="KW-1185">Reference proteome</keyword>
<evidence type="ECO:0000256" key="2">
    <source>
        <dbReference type="ARBA" id="ARBA00022692"/>
    </source>
</evidence>
<dbReference type="GO" id="GO:0035879">
    <property type="term" value="P:plasma membrane lactate transport"/>
    <property type="evidence" value="ECO:0007669"/>
    <property type="project" value="TreeGrafter"/>
</dbReference>
<dbReference type="SUPFAM" id="SSF103473">
    <property type="entry name" value="MFS general substrate transporter"/>
    <property type="match status" value="1"/>
</dbReference>
<keyword evidence="3 6" id="KW-1133">Transmembrane helix</keyword>
<dbReference type="Gene3D" id="1.20.1250.20">
    <property type="entry name" value="MFS general substrate transporter like domains"/>
    <property type="match status" value="2"/>
</dbReference>
<accession>A0A6A6PI34</accession>
<dbReference type="EMBL" id="MU001641">
    <property type="protein sequence ID" value="KAF2479391.1"/>
    <property type="molecule type" value="Genomic_DNA"/>
</dbReference>
<evidence type="ECO:0000313" key="9">
    <source>
        <dbReference type="Proteomes" id="UP000799767"/>
    </source>
</evidence>
<feature type="compositionally biased region" description="Basic and acidic residues" evidence="5">
    <location>
        <begin position="1"/>
        <end position="15"/>
    </location>
</feature>
<evidence type="ECO:0000256" key="3">
    <source>
        <dbReference type="ARBA" id="ARBA00022989"/>
    </source>
</evidence>
<evidence type="ECO:0000256" key="6">
    <source>
        <dbReference type="SAM" id="Phobius"/>
    </source>
</evidence>
<evidence type="ECO:0000256" key="4">
    <source>
        <dbReference type="ARBA" id="ARBA00023136"/>
    </source>
</evidence>
<keyword evidence="8" id="KW-0762">Sugar transport</keyword>
<feature type="transmembrane region" description="Helical" evidence="6">
    <location>
        <begin position="361"/>
        <end position="380"/>
    </location>
</feature>
<feature type="domain" description="Major facilitator superfamily (MFS) profile" evidence="7">
    <location>
        <begin position="83"/>
        <end position="489"/>
    </location>
</feature>
<feature type="transmembrane region" description="Helical" evidence="6">
    <location>
        <begin position="151"/>
        <end position="171"/>
    </location>
</feature>
<dbReference type="InterPro" id="IPR020846">
    <property type="entry name" value="MFS_dom"/>
</dbReference>
<feature type="transmembrane region" description="Helical" evidence="6">
    <location>
        <begin position="462"/>
        <end position="484"/>
    </location>
</feature>
<feature type="transmembrane region" description="Helical" evidence="6">
    <location>
        <begin position="293"/>
        <end position="311"/>
    </location>
</feature>
<evidence type="ECO:0000313" key="8">
    <source>
        <dbReference type="EMBL" id="KAF2479391.1"/>
    </source>
</evidence>
<dbReference type="PROSITE" id="PS50850">
    <property type="entry name" value="MFS"/>
    <property type="match status" value="1"/>
</dbReference>
<dbReference type="OrthoDB" id="5296287at2759"/>
<proteinExistence type="predicted"/>
<dbReference type="PANTHER" id="PTHR23508:SF10">
    <property type="entry name" value="CARBOXYLIC ACID TRANSPORTER PROTEIN HOMOLOG"/>
    <property type="match status" value="1"/>
</dbReference>
<feature type="transmembrane region" description="Helical" evidence="6">
    <location>
        <begin position="177"/>
        <end position="196"/>
    </location>
</feature>
<protein>
    <submittedName>
        <fullName evidence="8">Sugar transporter family protein</fullName>
    </submittedName>
</protein>
<dbReference type="GeneID" id="54475637"/>
<dbReference type="InterPro" id="IPR036259">
    <property type="entry name" value="MFS_trans_sf"/>
</dbReference>
<reference evidence="8" key="1">
    <citation type="journal article" date="2020" name="Stud. Mycol.">
        <title>101 Dothideomycetes genomes: a test case for predicting lifestyles and emergence of pathogens.</title>
        <authorList>
            <person name="Haridas S."/>
            <person name="Albert R."/>
            <person name="Binder M."/>
            <person name="Bloem J."/>
            <person name="Labutti K."/>
            <person name="Salamov A."/>
            <person name="Andreopoulos B."/>
            <person name="Baker S."/>
            <person name="Barry K."/>
            <person name="Bills G."/>
            <person name="Bluhm B."/>
            <person name="Cannon C."/>
            <person name="Castanera R."/>
            <person name="Culley D."/>
            <person name="Daum C."/>
            <person name="Ezra D."/>
            <person name="Gonzalez J."/>
            <person name="Henrissat B."/>
            <person name="Kuo A."/>
            <person name="Liang C."/>
            <person name="Lipzen A."/>
            <person name="Lutzoni F."/>
            <person name="Magnuson J."/>
            <person name="Mondo S."/>
            <person name="Nolan M."/>
            <person name="Ohm R."/>
            <person name="Pangilinan J."/>
            <person name="Park H.-J."/>
            <person name="Ramirez L."/>
            <person name="Alfaro M."/>
            <person name="Sun H."/>
            <person name="Tritt A."/>
            <person name="Yoshinaga Y."/>
            <person name="Zwiers L.-H."/>
            <person name="Turgeon B."/>
            <person name="Goodwin S."/>
            <person name="Spatafora J."/>
            <person name="Crous P."/>
            <person name="Grigoriev I."/>
        </authorList>
    </citation>
    <scope>NUCLEOTIDE SEQUENCE</scope>
    <source>
        <strain evidence="8">CBS 113389</strain>
    </source>
</reference>
<comment type="subcellular location">
    <subcellularLocation>
        <location evidence="1">Membrane</location>
        <topology evidence="1">Multi-pass membrane protein</topology>
    </subcellularLocation>
</comment>